<feature type="region of interest" description="Disordered" evidence="1">
    <location>
        <begin position="152"/>
        <end position="190"/>
    </location>
</feature>
<dbReference type="Proteomes" id="UP000183263">
    <property type="component" value="Unassembled WGS sequence"/>
</dbReference>
<evidence type="ECO:0000256" key="1">
    <source>
        <dbReference type="SAM" id="MobiDB-lite"/>
    </source>
</evidence>
<dbReference type="AlphaFoldDB" id="A0A1G7ZZE0"/>
<feature type="compositionally biased region" description="Low complexity" evidence="1">
    <location>
        <begin position="171"/>
        <end position="181"/>
    </location>
</feature>
<protein>
    <submittedName>
        <fullName evidence="2">Uncharacterized protein</fullName>
    </submittedName>
</protein>
<organism evidence="2 3">
    <name type="scientific">Rhodococcus triatomae</name>
    <dbReference type="NCBI Taxonomy" id="300028"/>
    <lineage>
        <taxon>Bacteria</taxon>
        <taxon>Bacillati</taxon>
        <taxon>Actinomycetota</taxon>
        <taxon>Actinomycetes</taxon>
        <taxon>Mycobacteriales</taxon>
        <taxon>Nocardiaceae</taxon>
        <taxon>Rhodococcus</taxon>
    </lineage>
</organism>
<evidence type="ECO:0000313" key="3">
    <source>
        <dbReference type="Proteomes" id="UP000183263"/>
    </source>
</evidence>
<accession>A0A1G7ZZE0</accession>
<sequence length="258" mass="27916">MPMICVTWLRKKLPRCEAPNSRPLLWLLVIDAHTLPGSTDIDTIRNIRRWTPGACVWCGNDDSVEMYRNEPRCATCRTHEEVIDEARKFLGMYGLRPLGGTLQSEDDEEYEHRLGARDARRALNEIRLTELPDPAAVRKALRPRAAGVVEHRDSGVSAGAGVAAPTPPPAAATSRPKAARPSTPAPSPVRTDAVDVAALEARVTGLLDQMGAIDAQIALVGDASGLAAKARLKNLENQKATILRTLAALEKARIAASR</sequence>
<gene>
    <name evidence="2" type="ORF">SAMN05444695_101272</name>
</gene>
<proteinExistence type="predicted"/>
<name>A0A1G7ZZE0_9NOCA</name>
<dbReference type="EMBL" id="FNDN01000001">
    <property type="protein sequence ID" value="SDH13996.1"/>
    <property type="molecule type" value="Genomic_DNA"/>
</dbReference>
<evidence type="ECO:0000313" key="2">
    <source>
        <dbReference type="EMBL" id="SDH13996.1"/>
    </source>
</evidence>
<reference evidence="2 3" key="1">
    <citation type="submission" date="2016-10" db="EMBL/GenBank/DDBJ databases">
        <authorList>
            <person name="de Groot N.N."/>
        </authorList>
    </citation>
    <scope>NUCLEOTIDE SEQUENCE [LARGE SCALE GENOMIC DNA]</scope>
    <source>
        <strain evidence="2 3">DSM 44892</strain>
    </source>
</reference>
<keyword evidence="3" id="KW-1185">Reference proteome</keyword>